<dbReference type="Gene3D" id="3.30.530.20">
    <property type="match status" value="1"/>
</dbReference>
<reference evidence="2 3" key="1">
    <citation type="submission" date="2020-03" db="EMBL/GenBank/DDBJ databases">
        <title>Hydrogenophaga sp. nov. isolated from cyanobacterial mat.</title>
        <authorList>
            <person name="Thorat V."/>
            <person name="Kirdat K."/>
            <person name="Tiwarekar B."/>
            <person name="Costa E.D."/>
            <person name="Yadav A."/>
        </authorList>
    </citation>
    <scope>NUCLEOTIDE SEQUENCE [LARGE SCALE GENOMIC DNA]</scope>
    <source>
        <strain evidence="2 3">BA0156</strain>
    </source>
</reference>
<evidence type="ECO:0000313" key="2">
    <source>
        <dbReference type="EMBL" id="QIM53961.1"/>
    </source>
</evidence>
<sequence length="199" mass="20624">MNITGNRSIPSPRERVWDALNDPAVLQRCLPGCESVVRAAPERFELVMAATIGPLRARFNGQLHIDDATVPASCTLRFEGQGGAVGFGRGSADVWLDPVAEGTELRYSAQAQVGGKLAQVGSRLIESVARKMAGDFFEAFTAQLAAAAPAPAAAADLAPRAVPHTPTPPKPVRRLSGGWLLAAALAGALAATVGLALAH</sequence>
<evidence type="ECO:0000256" key="1">
    <source>
        <dbReference type="SAM" id="Phobius"/>
    </source>
</evidence>
<dbReference type="PANTHER" id="PTHR38588">
    <property type="entry name" value="BLL0334 PROTEIN"/>
    <property type="match status" value="1"/>
</dbReference>
<feature type="transmembrane region" description="Helical" evidence="1">
    <location>
        <begin position="179"/>
        <end position="198"/>
    </location>
</feature>
<dbReference type="InterPro" id="IPR010419">
    <property type="entry name" value="CO_DH_gsu"/>
</dbReference>
<gene>
    <name evidence="2" type="ORF">G9Q37_18245</name>
</gene>
<dbReference type="Pfam" id="PF06240">
    <property type="entry name" value="COXG"/>
    <property type="match status" value="1"/>
</dbReference>
<evidence type="ECO:0000313" key="3">
    <source>
        <dbReference type="Proteomes" id="UP000503162"/>
    </source>
</evidence>
<accession>A0A6G8ILB6</accession>
<dbReference type="CDD" id="cd05018">
    <property type="entry name" value="CoxG"/>
    <property type="match status" value="1"/>
</dbReference>
<dbReference type="EMBL" id="CP049989">
    <property type="protein sequence ID" value="QIM53961.1"/>
    <property type="molecule type" value="Genomic_DNA"/>
</dbReference>
<dbReference type="AlphaFoldDB" id="A0A6G8ILB6"/>
<dbReference type="InterPro" id="IPR023393">
    <property type="entry name" value="START-like_dom_sf"/>
</dbReference>
<proteinExistence type="predicted"/>
<dbReference type="KEGG" id="hcz:G9Q37_18245"/>
<keyword evidence="3" id="KW-1185">Reference proteome</keyword>
<name>A0A6G8ILB6_9BURK</name>
<keyword evidence="1" id="KW-0472">Membrane</keyword>
<dbReference type="RefSeq" id="WP_166229476.1">
    <property type="nucleotide sequence ID" value="NZ_CP049989.1"/>
</dbReference>
<keyword evidence="1" id="KW-0812">Transmembrane</keyword>
<keyword evidence="1" id="KW-1133">Transmembrane helix</keyword>
<organism evidence="2 3">
    <name type="scientific">Hydrogenophaga crocea</name>
    <dbReference type="NCBI Taxonomy" id="2716225"/>
    <lineage>
        <taxon>Bacteria</taxon>
        <taxon>Pseudomonadati</taxon>
        <taxon>Pseudomonadota</taxon>
        <taxon>Betaproteobacteria</taxon>
        <taxon>Burkholderiales</taxon>
        <taxon>Comamonadaceae</taxon>
        <taxon>Hydrogenophaga</taxon>
    </lineage>
</organism>
<dbReference type="Proteomes" id="UP000503162">
    <property type="component" value="Chromosome"/>
</dbReference>
<dbReference type="SUPFAM" id="SSF55961">
    <property type="entry name" value="Bet v1-like"/>
    <property type="match status" value="1"/>
</dbReference>
<dbReference type="PANTHER" id="PTHR38588:SF1">
    <property type="entry name" value="BLL0334 PROTEIN"/>
    <property type="match status" value="1"/>
</dbReference>
<protein>
    <submittedName>
        <fullName evidence="2">Carbon monoxide dehydrogenase subunit G</fullName>
    </submittedName>
</protein>